<dbReference type="GO" id="GO:0003677">
    <property type="term" value="F:DNA binding"/>
    <property type="evidence" value="ECO:0007669"/>
    <property type="project" value="UniProtKB-KW"/>
</dbReference>
<keyword evidence="5" id="KW-1185">Reference proteome</keyword>
<dbReference type="Gene3D" id="3.40.50.2300">
    <property type="match status" value="1"/>
</dbReference>
<sequence length="569" mass="63535">MNDNSNASLRYILVVDDDEFLNELFCQFLKTKGFNTCSAYSVAAAMQTLKEGAEVDLILLDYQLTDGNGLELLSNINSHASLQHPPVIMISGNEDAIFLESCFASGVADYIIKPVNLSLLTLKVSALINSVAMQRVISQQNAELEHFKREAEREESIAKFTYEYLLRQNNEVINGVSMWLKSSSSFSGDIALAKVSPSGDLYFLLADATGHGLSAAITVMPVVSIFNSMVAKGFHIQPIVTEINKKLIRDTPQDRFVAAILIQMHQERKEIDVWNGGMPTAYWVHQGEVLQTFRSQHMALGILEEELFDANVITCDFPGQGTIIAYSDGLIEEVNKEGNSFSSTRVDEIVRSHRGNLQTILINALRDFTGSDHYKDDVSICMLQPQTIFSSCEQKLRDSISHGFVQEDIGDFSWSVKISGKKIASCEIPPLCNKFLQYLGINQVFCQIIFLVVSEMVSNAIDHGILKLESSMKENEGGFNHYFNERERRLSQLTDSDFIELHLIWQESEERPNLEVSVRDSGNGYNFFGTTDTCDLAFSGRGLRLIHNLAQSVEIYPPGNFIKAIIGPS</sequence>
<accession>A0ABU1UZY0</accession>
<dbReference type="CDD" id="cd16936">
    <property type="entry name" value="HATPase_RsbW-like"/>
    <property type="match status" value="1"/>
</dbReference>
<dbReference type="Pfam" id="PF00072">
    <property type="entry name" value="Response_reg"/>
    <property type="match status" value="1"/>
</dbReference>
<dbReference type="CDD" id="cd00156">
    <property type="entry name" value="REC"/>
    <property type="match status" value="1"/>
</dbReference>
<evidence type="ECO:0000259" key="3">
    <source>
        <dbReference type="PROSITE" id="PS50110"/>
    </source>
</evidence>
<keyword evidence="2" id="KW-0597">Phosphoprotein</keyword>
<dbReference type="Gene3D" id="3.60.40.10">
    <property type="entry name" value="PPM-type phosphatase domain"/>
    <property type="match status" value="1"/>
</dbReference>
<evidence type="ECO:0000256" key="2">
    <source>
        <dbReference type="PROSITE-ProRule" id="PRU00169"/>
    </source>
</evidence>
<name>A0ABU1UZY0_9GAMM</name>
<feature type="modified residue" description="4-aspartylphosphate" evidence="2">
    <location>
        <position position="61"/>
    </location>
</feature>
<dbReference type="PANTHER" id="PTHR43156">
    <property type="entry name" value="STAGE II SPORULATION PROTEIN E-RELATED"/>
    <property type="match status" value="1"/>
</dbReference>
<comment type="caution">
    <text evidence="4">The sequence shown here is derived from an EMBL/GenBank/DDBJ whole genome shotgun (WGS) entry which is preliminary data.</text>
</comment>
<dbReference type="Pfam" id="PF07228">
    <property type="entry name" value="SpoIIE"/>
    <property type="match status" value="1"/>
</dbReference>
<dbReference type="InterPro" id="IPR003594">
    <property type="entry name" value="HATPase_dom"/>
</dbReference>
<evidence type="ECO:0000256" key="1">
    <source>
        <dbReference type="ARBA" id="ARBA00022801"/>
    </source>
</evidence>
<organism evidence="4 5">
    <name type="scientific">Cellvibrio fibrivorans</name>
    <dbReference type="NCBI Taxonomy" id="126350"/>
    <lineage>
        <taxon>Bacteria</taxon>
        <taxon>Pseudomonadati</taxon>
        <taxon>Pseudomonadota</taxon>
        <taxon>Gammaproteobacteria</taxon>
        <taxon>Cellvibrionales</taxon>
        <taxon>Cellvibrionaceae</taxon>
        <taxon>Cellvibrio</taxon>
    </lineage>
</organism>
<evidence type="ECO:0000313" key="5">
    <source>
        <dbReference type="Proteomes" id="UP001253595"/>
    </source>
</evidence>
<evidence type="ECO:0000313" key="4">
    <source>
        <dbReference type="EMBL" id="MDR7090764.1"/>
    </source>
</evidence>
<protein>
    <submittedName>
        <fullName evidence="4">DNA-binding response OmpR family regulator/anti-sigma regulatory factor (Ser/Thr protein kinase)</fullName>
    </submittedName>
</protein>
<dbReference type="EMBL" id="JAVDVX010000005">
    <property type="protein sequence ID" value="MDR7090764.1"/>
    <property type="molecule type" value="Genomic_DNA"/>
</dbReference>
<gene>
    <name evidence="4" type="ORF">J2X05_002790</name>
</gene>
<dbReference type="InterPro" id="IPR036890">
    <property type="entry name" value="HATPase_C_sf"/>
</dbReference>
<dbReference type="InterPro" id="IPR052016">
    <property type="entry name" value="Bact_Sigma-Reg"/>
</dbReference>
<dbReference type="PANTHER" id="PTHR43156:SF2">
    <property type="entry name" value="STAGE II SPORULATION PROTEIN E"/>
    <property type="match status" value="1"/>
</dbReference>
<feature type="domain" description="Response regulatory" evidence="3">
    <location>
        <begin position="11"/>
        <end position="128"/>
    </location>
</feature>
<reference evidence="4 5" key="1">
    <citation type="submission" date="2023-07" db="EMBL/GenBank/DDBJ databases">
        <title>Sorghum-associated microbial communities from plants grown in Nebraska, USA.</title>
        <authorList>
            <person name="Schachtman D."/>
        </authorList>
    </citation>
    <scope>NUCLEOTIDE SEQUENCE [LARGE SCALE GENOMIC DNA]</scope>
    <source>
        <strain evidence="4 5">BE190</strain>
    </source>
</reference>
<dbReference type="Pfam" id="PF13581">
    <property type="entry name" value="HATPase_c_2"/>
    <property type="match status" value="1"/>
</dbReference>
<dbReference type="SMART" id="SM00448">
    <property type="entry name" value="REC"/>
    <property type="match status" value="1"/>
</dbReference>
<proteinExistence type="predicted"/>
<dbReference type="Proteomes" id="UP001253595">
    <property type="component" value="Unassembled WGS sequence"/>
</dbReference>
<keyword evidence="4" id="KW-0238">DNA-binding</keyword>
<keyword evidence="1" id="KW-0378">Hydrolase</keyword>
<dbReference type="InterPro" id="IPR011006">
    <property type="entry name" value="CheY-like_superfamily"/>
</dbReference>
<dbReference type="Gene3D" id="3.30.565.10">
    <property type="entry name" value="Histidine kinase-like ATPase, C-terminal domain"/>
    <property type="match status" value="1"/>
</dbReference>
<dbReference type="PROSITE" id="PS50110">
    <property type="entry name" value="RESPONSE_REGULATORY"/>
    <property type="match status" value="1"/>
</dbReference>
<dbReference type="InterPro" id="IPR001932">
    <property type="entry name" value="PPM-type_phosphatase-like_dom"/>
</dbReference>
<dbReference type="SUPFAM" id="SSF52172">
    <property type="entry name" value="CheY-like"/>
    <property type="match status" value="1"/>
</dbReference>
<dbReference type="InterPro" id="IPR001789">
    <property type="entry name" value="Sig_transdc_resp-reg_receiver"/>
</dbReference>
<dbReference type="SMART" id="SM00331">
    <property type="entry name" value="PP2C_SIG"/>
    <property type="match status" value="1"/>
</dbReference>
<dbReference type="InterPro" id="IPR036457">
    <property type="entry name" value="PPM-type-like_dom_sf"/>
</dbReference>
<dbReference type="RefSeq" id="WP_310073351.1">
    <property type="nucleotide sequence ID" value="NZ_JAVDVX010000005.1"/>
</dbReference>